<dbReference type="EMBL" id="JBEPSH010000003">
    <property type="protein sequence ID" value="MET4576839.1"/>
    <property type="molecule type" value="Genomic_DNA"/>
</dbReference>
<dbReference type="SUPFAM" id="SSF53850">
    <property type="entry name" value="Periplasmic binding protein-like II"/>
    <property type="match status" value="1"/>
</dbReference>
<dbReference type="InterPro" id="IPR005064">
    <property type="entry name" value="BUG"/>
</dbReference>
<keyword evidence="2" id="KW-0732">Signal</keyword>
<feature type="chain" id="PRO_5045493350" evidence="2">
    <location>
        <begin position="23"/>
        <end position="323"/>
    </location>
</feature>
<dbReference type="Proteomes" id="UP001549320">
    <property type="component" value="Unassembled WGS sequence"/>
</dbReference>
<name>A0ABV2Q739_9BURK</name>
<gene>
    <name evidence="3" type="ORF">ABIE13_001948</name>
</gene>
<organism evidence="3 4">
    <name type="scientific">Ottowia thiooxydans</name>
    <dbReference type="NCBI Taxonomy" id="219182"/>
    <lineage>
        <taxon>Bacteria</taxon>
        <taxon>Pseudomonadati</taxon>
        <taxon>Pseudomonadota</taxon>
        <taxon>Betaproteobacteria</taxon>
        <taxon>Burkholderiales</taxon>
        <taxon>Comamonadaceae</taxon>
        <taxon>Ottowia</taxon>
    </lineage>
</organism>
<feature type="signal peptide" evidence="2">
    <location>
        <begin position="1"/>
        <end position="22"/>
    </location>
</feature>
<keyword evidence="3" id="KW-0675">Receptor</keyword>
<protein>
    <submittedName>
        <fullName evidence="3">Tripartite-type tricarboxylate transporter receptor subunit TctC</fullName>
    </submittedName>
</protein>
<dbReference type="PANTHER" id="PTHR42928:SF5">
    <property type="entry name" value="BLR1237 PROTEIN"/>
    <property type="match status" value="1"/>
</dbReference>
<dbReference type="PIRSF" id="PIRSF017082">
    <property type="entry name" value="YflP"/>
    <property type="match status" value="1"/>
</dbReference>
<evidence type="ECO:0000313" key="4">
    <source>
        <dbReference type="Proteomes" id="UP001549320"/>
    </source>
</evidence>
<keyword evidence="4" id="KW-1185">Reference proteome</keyword>
<dbReference type="InterPro" id="IPR042100">
    <property type="entry name" value="Bug_dom1"/>
</dbReference>
<dbReference type="PANTHER" id="PTHR42928">
    <property type="entry name" value="TRICARBOXYLATE-BINDING PROTEIN"/>
    <property type="match status" value="1"/>
</dbReference>
<dbReference type="Gene3D" id="3.40.190.10">
    <property type="entry name" value="Periplasmic binding protein-like II"/>
    <property type="match status" value="1"/>
</dbReference>
<evidence type="ECO:0000256" key="2">
    <source>
        <dbReference type="SAM" id="SignalP"/>
    </source>
</evidence>
<proteinExistence type="inferred from homology"/>
<dbReference type="RefSeq" id="WP_354442898.1">
    <property type="nucleotide sequence ID" value="NZ_JBEPSH010000003.1"/>
</dbReference>
<dbReference type="Pfam" id="PF03401">
    <property type="entry name" value="TctC"/>
    <property type="match status" value="1"/>
</dbReference>
<sequence length="323" mass="33352">MKRRSFCMAASALALPTGATWASNFPNRPVRVIVPYAAGGGPDVLMRQMAPALGEAIGQPIVVENKVGAAGVLAAQFVASAPADGYTLLMGSSTHLILKILQPTLSFDPLKDFAFAGNMSTSPSILIVPSDSPYKTLDQLAAAAKAAPGKFNYGSGGVGTGAHLAAATFAALKGLQAVHIPLRGSVEITASLLRGDTQFAFPTAGTAVPQVKGGKVRALAVTSTKRLPELPDIPTMHGLTGDPLTIQESWSGLWAPAKTPPDIINQVHAAINKALKSPAVQAKARDGGSEVETSESPAAYSKFVHAENSKWAEIIRKGNVTGG</sequence>
<comment type="similarity">
    <text evidence="1">Belongs to the UPF0065 (bug) family.</text>
</comment>
<comment type="caution">
    <text evidence="3">The sequence shown here is derived from an EMBL/GenBank/DDBJ whole genome shotgun (WGS) entry which is preliminary data.</text>
</comment>
<evidence type="ECO:0000256" key="1">
    <source>
        <dbReference type="ARBA" id="ARBA00006987"/>
    </source>
</evidence>
<evidence type="ECO:0000313" key="3">
    <source>
        <dbReference type="EMBL" id="MET4576839.1"/>
    </source>
</evidence>
<reference evidence="3 4" key="1">
    <citation type="submission" date="2024-06" db="EMBL/GenBank/DDBJ databases">
        <title>Sorghum-associated microbial communities from plants grown in Nebraska, USA.</title>
        <authorList>
            <person name="Schachtman D."/>
        </authorList>
    </citation>
    <scope>NUCLEOTIDE SEQUENCE [LARGE SCALE GENOMIC DNA]</scope>
    <source>
        <strain evidence="3 4">2709</strain>
    </source>
</reference>
<accession>A0ABV2Q739</accession>
<dbReference type="Gene3D" id="3.40.190.150">
    <property type="entry name" value="Bordetella uptake gene, domain 1"/>
    <property type="match status" value="1"/>
</dbReference>